<evidence type="ECO:0000256" key="30">
    <source>
        <dbReference type="ARBA" id="ARBA00049276"/>
    </source>
</evidence>
<feature type="transmembrane region" description="Helical" evidence="31">
    <location>
        <begin position="62"/>
        <end position="81"/>
    </location>
</feature>
<dbReference type="GO" id="GO:0006814">
    <property type="term" value="P:sodium ion transport"/>
    <property type="evidence" value="ECO:0007669"/>
    <property type="project" value="UniProtKB-KW"/>
</dbReference>
<comment type="catalytic activity">
    <reaction evidence="22">
        <text>cholate(out) + 2 Na(+)(out) = cholate(in) + 2 Na(+)(in)</text>
        <dbReference type="Rhea" id="RHEA:71911"/>
        <dbReference type="ChEBI" id="CHEBI:29101"/>
        <dbReference type="ChEBI" id="CHEBI:29747"/>
    </reaction>
</comment>
<gene>
    <name evidence="32" type="primary">Slc10a2-001</name>
</gene>
<evidence type="ECO:0000256" key="1">
    <source>
        <dbReference type="ARBA" id="ARBA00004141"/>
    </source>
</evidence>
<evidence type="ECO:0000256" key="24">
    <source>
        <dbReference type="ARBA" id="ARBA00047311"/>
    </source>
</evidence>
<accession>A0A6F9DRM2</accession>
<evidence type="ECO:0000256" key="20">
    <source>
        <dbReference type="ARBA" id="ARBA00033223"/>
    </source>
</evidence>
<keyword evidence="13 31" id="KW-0472">Membrane</keyword>
<keyword evidence="5" id="KW-0813">Transport</keyword>
<dbReference type="PANTHER" id="PTHR10361:SF19">
    <property type="entry name" value="ILEAL SODIUM_BILE ACID COTRANSPORTER"/>
    <property type="match status" value="1"/>
</dbReference>
<sequence>MVNNSSGSTVAMTTTSGPSTLDNATNEAIQITTAVILAIIMFGLGCSVVLKSAINYMKKPKQFAAALFLQLVIMPFLGLGLSRAVQMTSAQTVGVLIMATCPGGAYSNIVAYWLDGDMDLSIVMTTASTLLALGTMPLWLFVFPLILQIDENLRVPFDQLGYALLGIVVPVLIGSVVKYQFPKKSEYITKICSVVGSIAILVMVVVFAIVKKVDYVISWQQILVVLLLPSLALVLGYVATRLPWLNFSIKARRTVAIETAMQSSAVGTSIVVRSFDISSPDFDSIFLFPVMYAAVQLFVSFFVVVCYLICKRRGCQWVRTGDDAADGADGADSAEFNGVANVAYEKDEDRTSLRKIT</sequence>
<dbReference type="GO" id="GO:0016020">
    <property type="term" value="C:membrane"/>
    <property type="evidence" value="ECO:0007669"/>
    <property type="project" value="UniProtKB-SubCell"/>
</dbReference>
<comment type="subunit">
    <text evidence="3">Monomer and homodimer.</text>
</comment>
<evidence type="ECO:0000256" key="12">
    <source>
        <dbReference type="ARBA" id="ARBA00023065"/>
    </source>
</evidence>
<dbReference type="InterPro" id="IPR004710">
    <property type="entry name" value="Bilac:Na_transpt"/>
</dbReference>
<feature type="transmembrane region" description="Helical" evidence="31">
    <location>
        <begin position="126"/>
        <end position="147"/>
    </location>
</feature>
<keyword evidence="7 31" id="KW-0812">Transmembrane</keyword>
<evidence type="ECO:0000256" key="19">
    <source>
        <dbReference type="ARBA" id="ARBA00033014"/>
    </source>
</evidence>
<evidence type="ECO:0000256" key="10">
    <source>
        <dbReference type="ARBA" id="ARBA00023053"/>
    </source>
</evidence>
<dbReference type="InterPro" id="IPR038770">
    <property type="entry name" value="Na+/solute_symporter_sf"/>
</dbReference>
<comment type="catalytic activity">
    <reaction evidence="28">
        <text>taurocholate(out) + 2 Na(+)(out) = taurocholate(in) + 2 Na(+)(in)</text>
        <dbReference type="Rhea" id="RHEA:71875"/>
        <dbReference type="ChEBI" id="CHEBI:29101"/>
        <dbReference type="ChEBI" id="CHEBI:36257"/>
    </reaction>
</comment>
<feature type="transmembrane region" description="Helical" evidence="31">
    <location>
        <begin position="284"/>
        <end position="310"/>
    </location>
</feature>
<name>A0A6F9DRM2_9ASCI</name>
<comment type="catalytic activity">
    <reaction evidence="29">
        <text>taurochenodeoxycholate(out) + 2 Na(+)(out) = taurochenodeoxycholate(in) + 2 Na(+)(in)</text>
        <dbReference type="Rhea" id="RHEA:71923"/>
        <dbReference type="ChEBI" id="CHEBI:9407"/>
        <dbReference type="ChEBI" id="CHEBI:29101"/>
    </reaction>
</comment>
<evidence type="ECO:0000256" key="29">
    <source>
        <dbReference type="ARBA" id="ARBA00048338"/>
    </source>
</evidence>
<evidence type="ECO:0000256" key="2">
    <source>
        <dbReference type="ARBA" id="ARBA00006528"/>
    </source>
</evidence>
<dbReference type="GO" id="GO:0006869">
    <property type="term" value="P:lipid transport"/>
    <property type="evidence" value="ECO:0007669"/>
    <property type="project" value="UniProtKB-KW"/>
</dbReference>
<dbReference type="GO" id="GO:0015293">
    <property type="term" value="F:symporter activity"/>
    <property type="evidence" value="ECO:0007669"/>
    <property type="project" value="UniProtKB-KW"/>
</dbReference>
<comment type="function">
    <text evidence="23">Plays a critical role in the sodium-dependent reabsorption of bile acids from the lumen of the small intestine. Transports various bile acids, unconjugated or conjugated, such as cholate and taurocholate. Also responsible for bile acid transport in the renal proximal tubules, a salvage mechanism that helps conserve bile acids. Works collaboratively with the Na(+)-taurocholate cotransporting polypeptide (NTCP), the organic solute transporter (OST), and the bile salt export pump (BSEP), to ensure efficacious biological recycling of bile acids during enterohepatic circulation.</text>
</comment>
<feature type="transmembrane region" description="Helical" evidence="31">
    <location>
        <begin position="93"/>
        <end position="114"/>
    </location>
</feature>
<organism evidence="32">
    <name type="scientific">Phallusia mammillata</name>
    <dbReference type="NCBI Taxonomy" id="59560"/>
    <lineage>
        <taxon>Eukaryota</taxon>
        <taxon>Metazoa</taxon>
        <taxon>Chordata</taxon>
        <taxon>Tunicata</taxon>
        <taxon>Ascidiacea</taxon>
        <taxon>Phlebobranchia</taxon>
        <taxon>Ascidiidae</taxon>
        <taxon>Phallusia</taxon>
    </lineage>
</organism>
<evidence type="ECO:0000256" key="9">
    <source>
        <dbReference type="ARBA" id="ARBA00022989"/>
    </source>
</evidence>
<keyword evidence="11" id="KW-0445">Lipid transport</keyword>
<keyword evidence="8" id="KW-0769">Symport</keyword>
<evidence type="ECO:0000256" key="31">
    <source>
        <dbReference type="SAM" id="Phobius"/>
    </source>
</evidence>
<evidence type="ECO:0000256" key="8">
    <source>
        <dbReference type="ARBA" id="ARBA00022847"/>
    </source>
</evidence>
<evidence type="ECO:0000256" key="14">
    <source>
        <dbReference type="ARBA" id="ARBA00023180"/>
    </source>
</evidence>
<keyword evidence="15" id="KW-0739">Sodium transport</keyword>
<feature type="transmembrane region" description="Helical" evidence="31">
    <location>
        <begin position="28"/>
        <end position="50"/>
    </location>
</feature>
<comment type="catalytic activity">
    <reaction evidence="24">
        <text>tauroallocholate(out) + 2 Na(+)(out) = tauroallocholate(in) + 2 Na(+)(in)</text>
        <dbReference type="Rhea" id="RHEA:51840"/>
        <dbReference type="ChEBI" id="CHEBI:29101"/>
        <dbReference type="ChEBI" id="CHEBI:191406"/>
    </reaction>
</comment>
<dbReference type="InterPro" id="IPR002657">
    <property type="entry name" value="BilAc:Na_symport/Acr3"/>
</dbReference>
<keyword evidence="12" id="KW-0406">Ion transport</keyword>
<evidence type="ECO:0000256" key="6">
    <source>
        <dbReference type="ARBA" id="ARBA00022553"/>
    </source>
</evidence>
<dbReference type="Gene3D" id="1.20.1530.20">
    <property type="match status" value="1"/>
</dbReference>
<evidence type="ECO:0000256" key="11">
    <source>
        <dbReference type="ARBA" id="ARBA00023055"/>
    </source>
</evidence>
<evidence type="ECO:0000256" key="5">
    <source>
        <dbReference type="ARBA" id="ARBA00022448"/>
    </source>
</evidence>
<evidence type="ECO:0000256" key="26">
    <source>
        <dbReference type="ARBA" id="ARBA00047743"/>
    </source>
</evidence>
<evidence type="ECO:0000256" key="13">
    <source>
        <dbReference type="ARBA" id="ARBA00023136"/>
    </source>
</evidence>
<dbReference type="PANTHER" id="PTHR10361">
    <property type="entry name" value="SODIUM-BILE ACID COTRANSPORTER"/>
    <property type="match status" value="1"/>
</dbReference>
<feature type="transmembrane region" description="Helical" evidence="31">
    <location>
        <begin position="159"/>
        <end position="179"/>
    </location>
</feature>
<proteinExistence type="evidence at transcript level"/>
<feature type="transmembrane region" description="Helical" evidence="31">
    <location>
        <begin position="254"/>
        <end position="272"/>
    </location>
</feature>
<evidence type="ECO:0000256" key="23">
    <source>
        <dbReference type="ARBA" id="ARBA00046038"/>
    </source>
</evidence>
<dbReference type="EMBL" id="LR790232">
    <property type="protein sequence ID" value="CAB3266094.1"/>
    <property type="molecule type" value="mRNA"/>
</dbReference>
<evidence type="ECO:0000256" key="22">
    <source>
        <dbReference type="ARBA" id="ARBA00034231"/>
    </source>
</evidence>
<keyword evidence="10" id="KW-0915">Sodium</keyword>
<evidence type="ECO:0000256" key="15">
    <source>
        <dbReference type="ARBA" id="ARBA00023201"/>
    </source>
</evidence>
<evidence type="ECO:0000256" key="17">
    <source>
        <dbReference type="ARBA" id="ARBA00031381"/>
    </source>
</evidence>
<feature type="transmembrane region" description="Helical" evidence="31">
    <location>
        <begin position="222"/>
        <end position="242"/>
    </location>
</feature>
<comment type="subcellular location">
    <subcellularLocation>
        <location evidence="1">Membrane</location>
        <topology evidence="1">Multi-pass membrane protein</topology>
    </subcellularLocation>
</comment>
<dbReference type="AlphaFoldDB" id="A0A6F9DRM2"/>
<evidence type="ECO:0000256" key="7">
    <source>
        <dbReference type="ARBA" id="ARBA00022692"/>
    </source>
</evidence>
<evidence type="ECO:0000256" key="4">
    <source>
        <dbReference type="ARBA" id="ARBA00013351"/>
    </source>
</evidence>
<comment type="catalytic activity">
    <reaction evidence="26">
        <text>taurodeoxycholate(out) + 2 Na(+)(out) = taurodeoxycholate(in) + 2 Na(+)(in)</text>
        <dbReference type="Rhea" id="RHEA:72087"/>
        <dbReference type="ChEBI" id="CHEBI:29101"/>
        <dbReference type="ChEBI" id="CHEBI:36261"/>
    </reaction>
</comment>
<reference evidence="32" key="1">
    <citation type="submission" date="2020-04" db="EMBL/GenBank/DDBJ databases">
        <authorList>
            <person name="Neveu A P."/>
        </authorList>
    </citation>
    <scope>NUCLEOTIDE SEQUENCE</scope>
    <source>
        <tissue evidence="32">Whole embryo</tissue>
    </source>
</reference>
<comment type="catalytic activity">
    <reaction evidence="25">
        <text>tauroursodeoxycholate(out) + 2 Na(+)(out) = tauroursodeoxycholate(in) + 2 Na(+)(in)</text>
        <dbReference type="Rhea" id="RHEA:71927"/>
        <dbReference type="ChEBI" id="CHEBI:29101"/>
        <dbReference type="ChEBI" id="CHEBI:132028"/>
    </reaction>
</comment>
<evidence type="ECO:0000313" key="32">
    <source>
        <dbReference type="EMBL" id="CAB3266094.1"/>
    </source>
</evidence>
<feature type="transmembrane region" description="Helical" evidence="31">
    <location>
        <begin position="191"/>
        <end position="210"/>
    </location>
</feature>
<dbReference type="Pfam" id="PF01758">
    <property type="entry name" value="SBF"/>
    <property type="match status" value="1"/>
</dbReference>
<keyword evidence="9 31" id="KW-1133">Transmembrane helix</keyword>
<comment type="catalytic activity">
    <reaction evidence="27">
        <text>tauro-beta-muricholate(out) + 2 Na(+)(out) = tauro-beta-muricholate(in) + 2 Na(+)(in)</text>
        <dbReference type="Rhea" id="RHEA:72179"/>
        <dbReference type="ChEBI" id="CHEBI:29101"/>
        <dbReference type="ChEBI" id="CHEBI:133064"/>
    </reaction>
</comment>
<evidence type="ECO:0000256" key="28">
    <source>
        <dbReference type="ARBA" id="ARBA00048327"/>
    </source>
</evidence>
<evidence type="ECO:0000256" key="18">
    <source>
        <dbReference type="ARBA" id="ARBA00032438"/>
    </source>
</evidence>
<evidence type="ECO:0000256" key="25">
    <source>
        <dbReference type="ARBA" id="ARBA00047596"/>
    </source>
</evidence>
<evidence type="ECO:0000256" key="3">
    <source>
        <dbReference type="ARBA" id="ARBA00011407"/>
    </source>
</evidence>
<evidence type="ECO:0000256" key="21">
    <source>
        <dbReference type="ARBA" id="ARBA00034215"/>
    </source>
</evidence>
<comment type="catalytic activity">
    <reaction evidence="30">
        <text>tauronorcholate(out) + 2 Na(+)(out) = tauronorcholate(in) + 2 Na(+)(in)</text>
        <dbReference type="Rhea" id="RHEA:71915"/>
        <dbReference type="ChEBI" id="CHEBI:29101"/>
        <dbReference type="ChEBI" id="CHEBI:191405"/>
    </reaction>
</comment>
<evidence type="ECO:0000256" key="16">
    <source>
        <dbReference type="ARBA" id="ARBA00030792"/>
    </source>
</evidence>
<comment type="catalytic activity">
    <reaction evidence="21">
        <text>glycocholate(out) + 2 Na(+)(out) = glycocholate(in) + 2 Na(+)(in)</text>
        <dbReference type="Rhea" id="RHEA:71935"/>
        <dbReference type="ChEBI" id="CHEBI:29101"/>
        <dbReference type="ChEBI" id="CHEBI:29746"/>
    </reaction>
</comment>
<protein>
    <recommendedName>
        <fullName evidence="4">Ileal sodium/bile acid cotransporter</fullName>
    </recommendedName>
    <alternativeName>
        <fullName evidence="18">Apical sodium-dependent bile acid transporter</fullName>
    </alternativeName>
    <alternativeName>
        <fullName evidence="20">Ileal Na(+)/bile acid cotransporter</fullName>
    </alternativeName>
    <alternativeName>
        <fullName evidence="16">Ileal sodium-dependent bile acid transporter</fullName>
    </alternativeName>
    <alternativeName>
        <fullName evidence="19">Na(+)-dependent ileal bile acid transporter</fullName>
    </alternativeName>
    <alternativeName>
        <fullName evidence="17">Solute carrier family 10 member 2</fullName>
    </alternativeName>
</protein>
<keyword evidence="6" id="KW-0597">Phosphoprotein</keyword>
<keyword evidence="14" id="KW-0325">Glycoprotein</keyword>
<comment type="similarity">
    <text evidence="2">Belongs to the bile acid:sodium symporter (BASS) (TC 2.A.28) family.</text>
</comment>
<evidence type="ECO:0000256" key="27">
    <source>
        <dbReference type="ARBA" id="ARBA00048013"/>
    </source>
</evidence>